<keyword evidence="2 10" id="KW-0444">Lipid biosynthesis</keyword>
<evidence type="ECO:0000256" key="8">
    <source>
        <dbReference type="ARBA" id="ARBA00023209"/>
    </source>
</evidence>
<evidence type="ECO:0000256" key="9">
    <source>
        <dbReference type="ARBA" id="ARBA00023264"/>
    </source>
</evidence>
<dbReference type="HAMAP" id="MF_01043">
    <property type="entry name" value="PlsY"/>
    <property type="match status" value="1"/>
</dbReference>
<feature type="transmembrane region" description="Helical" evidence="10">
    <location>
        <begin position="125"/>
        <end position="148"/>
    </location>
</feature>
<feature type="transmembrane region" description="Helical" evidence="10">
    <location>
        <begin position="160"/>
        <end position="190"/>
    </location>
</feature>
<keyword evidence="6 10" id="KW-0443">Lipid metabolism</keyword>
<comment type="pathway">
    <text evidence="10">Lipid metabolism; phospholipid metabolism.</text>
</comment>
<evidence type="ECO:0000256" key="1">
    <source>
        <dbReference type="ARBA" id="ARBA00022475"/>
    </source>
</evidence>
<name>A0A562U9H7_9SPHI</name>
<feature type="transmembrane region" description="Helical" evidence="10">
    <location>
        <begin position="95"/>
        <end position="113"/>
    </location>
</feature>
<gene>
    <name evidence="10" type="primary">plsY</name>
    <name evidence="11" type="ORF">JN11_01476</name>
</gene>
<reference evidence="11 12" key="1">
    <citation type="submission" date="2019-07" db="EMBL/GenBank/DDBJ databases">
        <title>Genomic Encyclopedia of Archaeal and Bacterial Type Strains, Phase II (KMG-II): from individual species to whole genera.</title>
        <authorList>
            <person name="Goeker M."/>
        </authorList>
    </citation>
    <scope>NUCLEOTIDE SEQUENCE [LARGE SCALE GENOMIC DNA]</scope>
    <source>
        <strain evidence="11 12">ATCC BAA-1854</strain>
    </source>
</reference>
<evidence type="ECO:0000256" key="6">
    <source>
        <dbReference type="ARBA" id="ARBA00023098"/>
    </source>
</evidence>
<comment type="similarity">
    <text evidence="10">Belongs to the PlsY family.</text>
</comment>
<organism evidence="11 12">
    <name type="scientific">Mucilaginibacter frigoritolerans</name>
    <dbReference type="NCBI Taxonomy" id="652788"/>
    <lineage>
        <taxon>Bacteria</taxon>
        <taxon>Pseudomonadati</taxon>
        <taxon>Bacteroidota</taxon>
        <taxon>Sphingobacteriia</taxon>
        <taxon>Sphingobacteriales</taxon>
        <taxon>Sphingobacteriaceae</taxon>
        <taxon>Mucilaginibacter</taxon>
    </lineage>
</organism>
<protein>
    <recommendedName>
        <fullName evidence="10">Glycerol-3-phosphate acyltransferase</fullName>
    </recommendedName>
    <alternativeName>
        <fullName evidence="10">Acyl-PO4 G3P acyltransferase</fullName>
    </alternativeName>
    <alternativeName>
        <fullName evidence="10">Acyl-phosphate--glycerol-3-phosphate acyltransferase</fullName>
    </alternativeName>
    <alternativeName>
        <fullName evidence="10">G3P acyltransferase</fullName>
        <shortName evidence="10">GPAT</shortName>
        <ecNumber evidence="10">2.3.1.275</ecNumber>
    </alternativeName>
    <alternativeName>
        <fullName evidence="10">Lysophosphatidic acid synthase</fullName>
        <shortName evidence="10">LPA synthase</shortName>
    </alternativeName>
</protein>
<dbReference type="RefSeq" id="WP_144911155.1">
    <property type="nucleotide sequence ID" value="NZ_VLLI01000003.1"/>
</dbReference>
<dbReference type="PANTHER" id="PTHR30309:SF0">
    <property type="entry name" value="GLYCEROL-3-PHOSPHATE ACYLTRANSFERASE-RELATED"/>
    <property type="match status" value="1"/>
</dbReference>
<keyword evidence="12" id="KW-1185">Reference proteome</keyword>
<evidence type="ECO:0000256" key="10">
    <source>
        <dbReference type="HAMAP-Rule" id="MF_01043"/>
    </source>
</evidence>
<sequence>MITIYSVSALIMAYLCGSIPTAVWIGQAFYGVDVREYGSGNAGATNTFRVLGKKAGIPVMLLDILKGWTATNLVYFIGVSTTGASHSIAYTNYELALGIAAVMGHLFPVFAGFRGGKGVATLFGMVLAVNLDSALLCVGVFIVVLLITRYVSLSSITAGFTYLLGVTFVFPVYIRSVIIYGMCICALILVTHQKNIERLLKGKESRVNFFKKKIPDTSKRVS</sequence>
<keyword evidence="11" id="KW-0012">Acyltransferase</keyword>
<comment type="subunit">
    <text evidence="10">Probably interacts with PlsX.</text>
</comment>
<comment type="catalytic activity">
    <reaction evidence="10">
        <text>an acyl phosphate + sn-glycerol 3-phosphate = a 1-acyl-sn-glycero-3-phosphate + phosphate</text>
        <dbReference type="Rhea" id="RHEA:34075"/>
        <dbReference type="ChEBI" id="CHEBI:43474"/>
        <dbReference type="ChEBI" id="CHEBI:57597"/>
        <dbReference type="ChEBI" id="CHEBI:57970"/>
        <dbReference type="ChEBI" id="CHEBI:59918"/>
        <dbReference type="EC" id="2.3.1.275"/>
    </reaction>
</comment>
<comment type="caution">
    <text evidence="11">The sequence shown here is derived from an EMBL/GenBank/DDBJ whole genome shotgun (WGS) entry which is preliminary data.</text>
</comment>
<dbReference type="PANTHER" id="PTHR30309">
    <property type="entry name" value="INNER MEMBRANE PROTEIN YGIH"/>
    <property type="match status" value="1"/>
</dbReference>
<comment type="subcellular location">
    <subcellularLocation>
        <location evidence="10">Cell membrane</location>
        <topology evidence="10">Multi-pass membrane protein</topology>
    </subcellularLocation>
</comment>
<dbReference type="Pfam" id="PF02660">
    <property type="entry name" value="G3P_acyltransf"/>
    <property type="match status" value="1"/>
</dbReference>
<dbReference type="GO" id="GO:0008654">
    <property type="term" value="P:phospholipid biosynthetic process"/>
    <property type="evidence" value="ECO:0007669"/>
    <property type="project" value="UniProtKB-UniRule"/>
</dbReference>
<dbReference type="GO" id="GO:0005886">
    <property type="term" value="C:plasma membrane"/>
    <property type="evidence" value="ECO:0007669"/>
    <property type="project" value="UniProtKB-SubCell"/>
</dbReference>
<keyword evidence="7 10" id="KW-0472">Membrane</keyword>
<dbReference type="GO" id="GO:0043772">
    <property type="term" value="F:acyl-phosphate glycerol-3-phosphate acyltransferase activity"/>
    <property type="evidence" value="ECO:0007669"/>
    <property type="project" value="UniProtKB-UniRule"/>
</dbReference>
<dbReference type="OrthoDB" id="9777124at2"/>
<dbReference type="AlphaFoldDB" id="A0A562U9H7"/>
<evidence type="ECO:0000313" key="11">
    <source>
        <dbReference type="EMBL" id="TWJ02503.1"/>
    </source>
</evidence>
<dbReference type="EMBL" id="VLLI01000003">
    <property type="protein sequence ID" value="TWJ02503.1"/>
    <property type="molecule type" value="Genomic_DNA"/>
</dbReference>
<evidence type="ECO:0000313" key="12">
    <source>
        <dbReference type="Proteomes" id="UP000317010"/>
    </source>
</evidence>
<evidence type="ECO:0000256" key="4">
    <source>
        <dbReference type="ARBA" id="ARBA00022692"/>
    </source>
</evidence>
<dbReference type="SMART" id="SM01207">
    <property type="entry name" value="G3P_acyltransf"/>
    <property type="match status" value="1"/>
</dbReference>
<dbReference type="EC" id="2.3.1.275" evidence="10"/>
<evidence type="ECO:0000256" key="2">
    <source>
        <dbReference type="ARBA" id="ARBA00022516"/>
    </source>
</evidence>
<feature type="transmembrane region" description="Helical" evidence="10">
    <location>
        <begin position="7"/>
        <end position="30"/>
    </location>
</feature>
<evidence type="ECO:0000256" key="7">
    <source>
        <dbReference type="ARBA" id="ARBA00023136"/>
    </source>
</evidence>
<dbReference type="Proteomes" id="UP000317010">
    <property type="component" value="Unassembled WGS sequence"/>
</dbReference>
<proteinExistence type="inferred from homology"/>
<dbReference type="UniPathway" id="UPA00085"/>
<keyword evidence="1 10" id="KW-1003">Cell membrane</keyword>
<dbReference type="InterPro" id="IPR003811">
    <property type="entry name" value="G3P_acylTferase_PlsY"/>
</dbReference>
<keyword evidence="4 10" id="KW-0812">Transmembrane</keyword>
<evidence type="ECO:0000256" key="3">
    <source>
        <dbReference type="ARBA" id="ARBA00022679"/>
    </source>
</evidence>
<keyword evidence="8 10" id="KW-0594">Phospholipid biosynthesis</keyword>
<keyword evidence="9 10" id="KW-1208">Phospholipid metabolism</keyword>
<accession>A0A562U9H7</accession>
<keyword evidence="5 10" id="KW-1133">Transmembrane helix</keyword>
<evidence type="ECO:0000256" key="5">
    <source>
        <dbReference type="ARBA" id="ARBA00022989"/>
    </source>
</evidence>
<dbReference type="NCBIfam" id="TIGR00023">
    <property type="entry name" value="glycerol-3-phosphate 1-O-acyltransferase PlsY"/>
    <property type="match status" value="1"/>
</dbReference>
<keyword evidence="3 10" id="KW-0808">Transferase</keyword>
<comment type="function">
    <text evidence="10">Catalyzes the transfer of an acyl group from acyl-phosphate (acyl-PO(4)) to glycerol-3-phosphate (G3P) to form lysophosphatidic acid (LPA). This enzyme utilizes acyl-phosphate as fatty acyl donor, but not acyl-CoA or acyl-ACP.</text>
</comment>